<comment type="caution">
    <text evidence="2">The sequence shown here is derived from an EMBL/GenBank/DDBJ whole genome shotgun (WGS) entry which is preliminary data.</text>
</comment>
<protein>
    <recommendedName>
        <fullName evidence="1">Helicase SEN1 beta-barrel domain-containing protein</fullName>
    </recommendedName>
</protein>
<sequence length="139" mass="15773">MSSWEVLFYGSLSVMSIERIDDFHIVRFVHDNGVSATCKSFSENDFVLLSKNPPQKSNQDVHMVGKVREEGSCMNRVASMPISGATWVSRPSNHQHSNVDAWRNTDSVVSYGRIEGAGKYMHHMEKNLLVLESLQNQMR</sequence>
<evidence type="ECO:0000313" key="3">
    <source>
        <dbReference type="Proteomes" id="UP001058974"/>
    </source>
</evidence>
<accession>A0A9D4Y2S5</accession>
<proteinExistence type="predicted"/>
<dbReference type="EMBL" id="JAMSHJ010000003">
    <property type="protein sequence ID" value="KAI5431747.1"/>
    <property type="molecule type" value="Genomic_DNA"/>
</dbReference>
<dbReference type="AlphaFoldDB" id="A0A9D4Y2S5"/>
<evidence type="ECO:0000313" key="2">
    <source>
        <dbReference type="EMBL" id="KAI5431747.1"/>
    </source>
</evidence>
<organism evidence="2 3">
    <name type="scientific">Pisum sativum</name>
    <name type="common">Garden pea</name>
    <name type="synonym">Lathyrus oleraceus</name>
    <dbReference type="NCBI Taxonomy" id="3888"/>
    <lineage>
        <taxon>Eukaryota</taxon>
        <taxon>Viridiplantae</taxon>
        <taxon>Streptophyta</taxon>
        <taxon>Embryophyta</taxon>
        <taxon>Tracheophyta</taxon>
        <taxon>Spermatophyta</taxon>
        <taxon>Magnoliopsida</taxon>
        <taxon>eudicotyledons</taxon>
        <taxon>Gunneridae</taxon>
        <taxon>Pentapetalae</taxon>
        <taxon>rosids</taxon>
        <taxon>fabids</taxon>
        <taxon>Fabales</taxon>
        <taxon>Fabaceae</taxon>
        <taxon>Papilionoideae</taxon>
        <taxon>50 kb inversion clade</taxon>
        <taxon>NPAAA clade</taxon>
        <taxon>Hologalegina</taxon>
        <taxon>IRL clade</taxon>
        <taxon>Fabeae</taxon>
        <taxon>Lathyrus</taxon>
    </lineage>
</organism>
<dbReference type="Pfam" id="PF23576">
    <property type="entry name" value="SEN1_barrel"/>
    <property type="match status" value="1"/>
</dbReference>
<dbReference type="Gramene" id="Psat03G0578700-T1">
    <property type="protein sequence ID" value="KAI5431747.1"/>
    <property type="gene ID" value="KIW84_035787"/>
</dbReference>
<reference evidence="2 3" key="1">
    <citation type="journal article" date="2022" name="Nat. Genet.">
        <title>Improved pea reference genome and pan-genome highlight genomic features and evolutionary characteristics.</title>
        <authorList>
            <person name="Yang T."/>
            <person name="Liu R."/>
            <person name="Luo Y."/>
            <person name="Hu S."/>
            <person name="Wang D."/>
            <person name="Wang C."/>
            <person name="Pandey M.K."/>
            <person name="Ge S."/>
            <person name="Xu Q."/>
            <person name="Li N."/>
            <person name="Li G."/>
            <person name="Huang Y."/>
            <person name="Saxena R.K."/>
            <person name="Ji Y."/>
            <person name="Li M."/>
            <person name="Yan X."/>
            <person name="He Y."/>
            <person name="Liu Y."/>
            <person name="Wang X."/>
            <person name="Xiang C."/>
            <person name="Varshney R.K."/>
            <person name="Ding H."/>
            <person name="Gao S."/>
            <person name="Zong X."/>
        </authorList>
    </citation>
    <scope>NUCLEOTIDE SEQUENCE [LARGE SCALE GENOMIC DNA]</scope>
    <source>
        <strain evidence="2 3">cv. Zhongwan 6</strain>
    </source>
</reference>
<keyword evidence="3" id="KW-1185">Reference proteome</keyword>
<gene>
    <name evidence="2" type="ORF">KIW84_035787</name>
</gene>
<feature type="domain" description="Helicase SEN1 beta-barrel" evidence="1">
    <location>
        <begin position="11"/>
        <end position="69"/>
    </location>
</feature>
<dbReference type="InterPro" id="IPR056474">
    <property type="entry name" value="SEN1_barrel"/>
</dbReference>
<dbReference type="Proteomes" id="UP001058974">
    <property type="component" value="Chromosome 3"/>
</dbReference>
<evidence type="ECO:0000259" key="1">
    <source>
        <dbReference type="Pfam" id="PF23576"/>
    </source>
</evidence>
<name>A0A9D4Y2S5_PEA</name>